<evidence type="ECO:0000256" key="1">
    <source>
        <dbReference type="PROSITE-ProRule" id="PRU00285"/>
    </source>
</evidence>
<dbReference type="Gene3D" id="2.60.40.790">
    <property type="match status" value="1"/>
</dbReference>
<evidence type="ECO:0000313" key="5">
    <source>
        <dbReference type="Proteomes" id="UP000313645"/>
    </source>
</evidence>
<evidence type="ECO:0000313" key="4">
    <source>
        <dbReference type="EMBL" id="TBW59513.1"/>
    </source>
</evidence>
<dbReference type="Pfam" id="PF00011">
    <property type="entry name" value="HSP20"/>
    <property type="match status" value="1"/>
</dbReference>
<reference evidence="4 5" key="1">
    <citation type="submission" date="2019-02" db="EMBL/GenBank/DDBJ databases">
        <title>Marinobacter halodurans sp. nov., a marine bacterium isolated from sea tidal flat.</title>
        <authorList>
            <person name="Yoo Y."/>
            <person name="Lee D.W."/>
            <person name="Kim B.S."/>
            <person name="Kim J.-J."/>
        </authorList>
    </citation>
    <scope>NUCLEOTIDE SEQUENCE [LARGE SCALE GENOMIC DNA]</scope>
    <source>
        <strain evidence="4 5">YJ-S3-2</strain>
    </source>
</reference>
<organism evidence="4 5">
    <name type="scientific">Marinobacter halodurans</name>
    <dbReference type="NCBI Taxonomy" id="2528979"/>
    <lineage>
        <taxon>Bacteria</taxon>
        <taxon>Pseudomonadati</taxon>
        <taxon>Pseudomonadota</taxon>
        <taxon>Gammaproteobacteria</taxon>
        <taxon>Pseudomonadales</taxon>
        <taxon>Marinobacteraceae</taxon>
        <taxon>Marinobacter</taxon>
    </lineage>
</organism>
<dbReference type="InterPro" id="IPR031107">
    <property type="entry name" value="Small_HSP"/>
</dbReference>
<comment type="similarity">
    <text evidence="1 2">Belongs to the small heat shock protein (HSP20) family.</text>
</comment>
<dbReference type="InterPro" id="IPR002068">
    <property type="entry name" value="A-crystallin/Hsp20_dom"/>
</dbReference>
<gene>
    <name evidence="4" type="ORF">EZI54_00735</name>
</gene>
<accession>A0ABY1ZV26</accession>
<dbReference type="InterPro" id="IPR008978">
    <property type="entry name" value="HSP20-like_chaperone"/>
</dbReference>
<dbReference type="EMBL" id="SJDL01000001">
    <property type="protein sequence ID" value="TBW59513.1"/>
    <property type="molecule type" value="Genomic_DNA"/>
</dbReference>
<feature type="domain" description="SHSP" evidence="3">
    <location>
        <begin position="36"/>
        <end position="147"/>
    </location>
</feature>
<dbReference type="CDD" id="cd06464">
    <property type="entry name" value="ACD_sHsps-like"/>
    <property type="match status" value="1"/>
</dbReference>
<proteinExistence type="inferred from homology"/>
<dbReference type="RefSeq" id="WP_131478030.1">
    <property type="nucleotide sequence ID" value="NZ_SJDL01000001.1"/>
</dbReference>
<dbReference type="Proteomes" id="UP000313645">
    <property type="component" value="Unassembled WGS sequence"/>
</dbReference>
<dbReference type="SUPFAM" id="SSF49764">
    <property type="entry name" value="HSP20-like chaperones"/>
    <property type="match status" value="1"/>
</dbReference>
<protein>
    <submittedName>
        <fullName evidence="4">Hsp20/alpha crystallin family protein</fullName>
    </submittedName>
</protein>
<sequence length="147" mass="16718">MGLLTTTNGALMRLQNEINQLMRFNRWDELDDDMMMLEPGWAPAIDVKAEKGHYKIRADVPGVDPKDIDVRLDKGMLTIQGSRNEEKKSEENGFQRVERFSGSFYRRLSLPGSIDSDKIKAKVNNGVLEIIVPREEAKPAKRITVES</sequence>
<evidence type="ECO:0000259" key="3">
    <source>
        <dbReference type="PROSITE" id="PS01031"/>
    </source>
</evidence>
<comment type="caution">
    <text evidence="4">The sequence shown here is derived from an EMBL/GenBank/DDBJ whole genome shotgun (WGS) entry which is preliminary data.</text>
</comment>
<dbReference type="PROSITE" id="PS01031">
    <property type="entry name" value="SHSP"/>
    <property type="match status" value="1"/>
</dbReference>
<dbReference type="PANTHER" id="PTHR11527">
    <property type="entry name" value="HEAT-SHOCK PROTEIN 20 FAMILY MEMBER"/>
    <property type="match status" value="1"/>
</dbReference>
<evidence type="ECO:0000256" key="2">
    <source>
        <dbReference type="RuleBase" id="RU003616"/>
    </source>
</evidence>
<name>A0ABY1ZV26_9GAMM</name>
<keyword evidence="5" id="KW-1185">Reference proteome</keyword>